<feature type="transmembrane region" description="Helical" evidence="2">
    <location>
        <begin position="141"/>
        <end position="163"/>
    </location>
</feature>
<dbReference type="Proteomes" id="UP000824219">
    <property type="component" value="Linkage Group LG01"/>
</dbReference>
<keyword evidence="4" id="KW-1185">Reference proteome</keyword>
<keyword evidence="2" id="KW-0472">Membrane</keyword>
<sequence>MAPSWNHRSPIKEGAVGFVLGAVGGCALGATVTPVHQVMTEIISGPLLKPVMDGVRTVGPLGLGTLLGATAISTTMASAAAGVTVAALVTLLLTKQKINESACGFVWIAAGLTATFTTTSCGAVLGFIIEKHIMRSGVVTLLWALGIFTMLKAFIYIVVQLAVRKWLCCSILASQNCSEEQCYETLDILQTEQREKVTVEIEKMMIAFETEESFDEENAQDFRSACEAQRRSREEMEKQRRKTRELSLKQKSIQEHLTNIVNKYVEFLTFSNIPSTVTAAVTAGLGIVGFGDYRFVFVVLLALVLCMAFMLMRWMHLDFWMFTACVGMFATFAIAVLTVHAGQDVLDISVRMRKAGQVLSKESIADKMDQKSAVEAITSGFFASKMFQIALGATVGGPLDQKVLDKAIIGASVTTVALLSIVDTWSVALGIGGVTGILLGALGAAGVSTGAAAAVALQCSSWTGTISTTVGMLSGALAIGNWDITNIGLQVLVAYMFAMIKPY</sequence>
<feature type="transmembrane region" description="Helical" evidence="2">
    <location>
        <begin position="267"/>
        <end position="287"/>
    </location>
</feature>
<feature type="transmembrane region" description="Helical" evidence="2">
    <location>
        <begin position="105"/>
        <end position="129"/>
    </location>
</feature>
<reference evidence="3 4" key="1">
    <citation type="submission" date="2021-06" db="EMBL/GenBank/DDBJ databases">
        <title>Chromosome-level genome assembly of the red-tail catfish (Hemibagrus wyckioides).</title>
        <authorList>
            <person name="Shao F."/>
        </authorList>
    </citation>
    <scope>NUCLEOTIDE SEQUENCE [LARGE SCALE GENOMIC DNA]</scope>
    <source>
        <strain evidence="3">EC202008001</strain>
        <tissue evidence="3">Blood</tissue>
    </source>
</reference>
<feature type="transmembrane region" description="Helical" evidence="2">
    <location>
        <begin position="66"/>
        <end position="93"/>
    </location>
</feature>
<keyword evidence="1" id="KW-0175">Coiled coil</keyword>
<protein>
    <submittedName>
        <fullName evidence="3">Uncharacterized protein</fullName>
    </submittedName>
</protein>
<keyword evidence="2" id="KW-0812">Transmembrane</keyword>
<accession>A0A9D3SSX5</accession>
<gene>
    <name evidence="3" type="ORF">KOW79_000879</name>
</gene>
<evidence type="ECO:0000256" key="2">
    <source>
        <dbReference type="SAM" id="Phobius"/>
    </source>
</evidence>
<dbReference type="AlphaFoldDB" id="A0A9D3SSX5"/>
<feature type="transmembrane region" description="Helical" evidence="2">
    <location>
        <begin position="477"/>
        <end position="498"/>
    </location>
</feature>
<evidence type="ECO:0000256" key="1">
    <source>
        <dbReference type="SAM" id="Coils"/>
    </source>
</evidence>
<dbReference type="OrthoDB" id="8926568at2759"/>
<evidence type="ECO:0000313" key="4">
    <source>
        <dbReference type="Proteomes" id="UP000824219"/>
    </source>
</evidence>
<feature type="coiled-coil region" evidence="1">
    <location>
        <begin position="219"/>
        <end position="246"/>
    </location>
</feature>
<dbReference type="EMBL" id="JAHKSW010000001">
    <property type="protein sequence ID" value="KAG7336186.1"/>
    <property type="molecule type" value="Genomic_DNA"/>
</dbReference>
<comment type="caution">
    <text evidence="3">The sequence shown here is derived from an EMBL/GenBank/DDBJ whole genome shotgun (WGS) entry which is preliminary data.</text>
</comment>
<feature type="transmembrane region" description="Helical" evidence="2">
    <location>
        <begin position="407"/>
        <end position="429"/>
    </location>
</feature>
<name>A0A9D3SSX5_9TELE</name>
<keyword evidence="2" id="KW-1133">Transmembrane helix</keyword>
<evidence type="ECO:0000313" key="3">
    <source>
        <dbReference type="EMBL" id="KAG7336186.1"/>
    </source>
</evidence>
<feature type="transmembrane region" description="Helical" evidence="2">
    <location>
        <begin position="293"/>
        <end position="312"/>
    </location>
</feature>
<feature type="transmembrane region" description="Helical" evidence="2">
    <location>
        <begin position="319"/>
        <end position="342"/>
    </location>
</feature>
<organism evidence="3 4">
    <name type="scientific">Hemibagrus wyckioides</name>
    <dbReference type="NCBI Taxonomy" id="337641"/>
    <lineage>
        <taxon>Eukaryota</taxon>
        <taxon>Metazoa</taxon>
        <taxon>Chordata</taxon>
        <taxon>Craniata</taxon>
        <taxon>Vertebrata</taxon>
        <taxon>Euteleostomi</taxon>
        <taxon>Actinopterygii</taxon>
        <taxon>Neopterygii</taxon>
        <taxon>Teleostei</taxon>
        <taxon>Ostariophysi</taxon>
        <taxon>Siluriformes</taxon>
        <taxon>Bagridae</taxon>
        <taxon>Hemibagrus</taxon>
    </lineage>
</organism>
<feature type="transmembrane region" description="Helical" evidence="2">
    <location>
        <begin position="436"/>
        <end position="457"/>
    </location>
</feature>
<proteinExistence type="predicted"/>